<evidence type="ECO:0000313" key="1">
    <source>
        <dbReference type="EMBL" id="NKE71902.1"/>
    </source>
</evidence>
<dbReference type="RefSeq" id="WP_168060955.1">
    <property type="nucleotide sequence ID" value="NZ_VTOW01000002.1"/>
</dbReference>
<dbReference type="AlphaFoldDB" id="A0A7X6DRI4"/>
<accession>A0A7X6DRI4</accession>
<name>A0A7X6DRI4_9BACT</name>
<organism evidence="1 2">
    <name type="scientific">Candidatus Manganitrophus noduliformans</name>
    <dbReference type="NCBI Taxonomy" id="2606439"/>
    <lineage>
        <taxon>Bacteria</taxon>
        <taxon>Pseudomonadati</taxon>
        <taxon>Nitrospirota</taxon>
        <taxon>Nitrospiria</taxon>
        <taxon>Candidatus Troglogloeales</taxon>
        <taxon>Candidatus Manganitrophaceae</taxon>
        <taxon>Candidatus Manganitrophus</taxon>
    </lineage>
</organism>
<evidence type="ECO:0000313" key="2">
    <source>
        <dbReference type="Proteomes" id="UP000534783"/>
    </source>
</evidence>
<protein>
    <recommendedName>
        <fullName evidence="3">Apea-like HEPN domain-containing protein</fullName>
    </recommendedName>
</protein>
<evidence type="ECO:0008006" key="3">
    <source>
        <dbReference type="Google" id="ProtNLM"/>
    </source>
</evidence>
<keyword evidence="2" id="KW-1185">Reference proteome</keyword>
<reference evidence="1 2" key="1">
    <citation type="journal article" date="2020" name="Nature">
        <title>Bacterial chemolithoautotrophy via manganese oxidation.</title>
        <authorList>
            <person name="Yu H."/>
            <person name="Leadbetter J.R."/>
        </authorList>
    </citation>
    <scope>NUCLEOTIDE SEQUENCE [LARGE SCALE GENOMIC DNA]</scope>
    <source>
        <strain evidence="1 2">Mn-1</strain>
    </source>
</reference>
<proteinExistence type="predicted"/>
<sequence>MPQLVAHFDVESLPGQCLIALPNKEIIVHSAINGFDVEIQLIVNESWRAKHKSDNEWTRRIERLLVRVSRNEVEFPPPVYPNDKGHLDYTIQSEYFCQRIEAFGHVAREATNRMIRFFRFLLRTPSLQEFPANHQYFSNAKWTDENNKIVGKAGVTIVSEKVPGLYGELGVKKLNLETLGALEDFIGHPISLPLTQQLLSDAQSAWFEGNLRRAILELAIACEIAVKRQFFANDSPAGAAFDYLEDKAQVNVRVLELMDRVTLEAFGKSFKTEYPNDYKNIDYLFRCRNKVAHRGKLIFRNDSNQEITVNGKTVSDWWGSAIILMEWLSAL</sequence>
<dbReference type="EMBL" id="VTOW01000002">
    <property type="protein sequence ID" value="NKE71902.1"/>
    <property type="molecule type" value="Genomic_DNA"/>
</dbReference>
<gene>
    <name evidence="1" type="ORF">MNODULE_14230</name>
</gene>
<comment type="caution">
    <text evidence="1">The sequence shown here is derived from an EMBL/GenBank/DDBJ whole genome shotgun (WGS) entry which is preliminary data.</text>
</comment>
<dbReference type="Proteomes" id="UP000534783">
    <property type="component" value="Unassembled WGS sequence"/>
</dbReference>